<evidence type="ECO:0000313" key="2">
    <source>
        <dbReference type="Proteomes" id="UP000054321"/>
    </source>
</evidence>
<keyword evidence="2" id="KW-1185">Reference proteome</keyword>
<reference evidence="2" key="2">
    <citation type="submission" date="2015-01" db="EMBL/GenBank/DDBJ databases">
        <title>Evolutionary Origins and Diversification of the Mycorrhizal Mutualists.</title>
        <authorList>
            <consortium name="DOE Joint Genome Institute"/>
            <consortium name="Mycorrhizal Genomics Consortium"/>
            <person name="Kohler A."/>
            <person name="Kuo A."/>
            <person name="Nagy L.G."/>
            <person name="Floudas D."/>
            <person name="Copeland A."/>
            <person name="Barry K.W."/>
            <person name="Cichocki N."/>
            <person name="Veneault-Fourrey C."/>
            <person name="LaButti K."/>
            <person name="Lindquist E.A."/>
            <person name="Lipzen A."/>
            <person name="Lundell T."/>
            <person name="Morin E."/>
            <person name="Murat C."/>
            <person name="Riley R."/>
            <person name="Ohm R."/>
            <person name="Sun H."/>
            <person name="Tunlid A."/>
            <person name="Henrissat B."/>
            <person name="Grigoriev I.V."/>
            <person name="Hibbett D.S."/>
            <person name="Martin F."/>
        </authorList>
    </citation>
    <scope>NUCLEOTIDE SEQUENCE [LARGE SCALE GENOMIC DNA]</scope>
    <source>
        <strain evidence="2">Zn</strain>
    </source>
</reference>
<dbReference type="AlphaFoldDB" id="A0A0C3CDM4"/>
<evidence type="ECO:0000313" key="1">
    <source>
        <dbReference type="EMBL" id="KIM97038.1"/>
    </source>
</evidence>
<gene>
    <name evidence="1" type="ORF">OIDMADRAFT_32916</name>
</gene>
<dbReference type="Proteomes" id="UP000054321">
    <property type="component" value="Unassembled WGS sequence"/>
</dbReference>
<proteinExistence type="predicted"/>
<dbReference type="InParanoid" id="A0A0C3CDM4"/>
<sequence length="133" mass="14935">MSAQQQSLTDWVKQLNHAIFYQPNDEVAINTINEQVDPSLIVKINHSVYSYEQFKAGIQYTRGSGVMTLDSVSEILQWDDTEKRGGAVAHITKFTSKAKMTGNESKKTSVIISTVKWIGGQRKLTELTEVEVE</sequence>
<dbReference type="OrthoDB" id="4886853at2759"/>
<dbReference type="HOGENOM" id="CLU_133353_0_0_1"/>
<dbReference type="EMBL" id="KN832883">
    <property type="protein sequence ID" value="KIM97038.1"/>
    <property type="molecule type" value="Genomic_DNA"/>
</dbReference>
<name>A0A0C3CDM4_OIDMZ</name>
<reference evidence="1 2" key="1">
    <citation type="submission" date="2014-04" db="EMBL/GenBank/DDBJ databases">
        <authorList>
            <consortium name="DOE Joint Genome Institute"/>
            <person name="Kuo A."/>
            <person name="Martino E."/>
            <person name="Perotto S."/>
            <person name="Kohler A."/>
            <person name="Nagy L.G."/>
            <person name="Floudas D."/>
            <person name="Copeland A."/>
            <person name="Barry K.W."/>
            <person name="Cichocki N."/>
            <person name="Veneault-Fourrey C."/>
            <person name="LaButti K."/>
            <person name="Lindquist E.A."/>
            <person name="Lipzen A."/>
            <person name="Lundell T."/>
            <person name="Morin E."/>
            <person name="Murat C."/>
            <person name="Sun H."/>
            <person name="Tunlid A."/>
            <person name="Henrissat B."/>
            <person name="Grigoriev I.V."/>
            <person name="Hibbett D.S."/>
            <person name="Martin F."/>
            <person name="Nordberg H.P."/>
            <person name="Cantor M.N."/>
            <person name="Hua S.X."/>
        </authorList>
    </citation>
    <scope>NUCLEOTIDE SEQUENCE [LARGE SCALE GENOMIC DNA]</scope>
    <source>
        <strain evidence="1 2">Zn</strain>
    </source>
</reference>
<accession>A0A0C3CDM4</accession>
<organism evidence="1 2">
    <name type="scientific">Oidiodendron maius (strain Zn)</name>
    <dbReference type="NCBI Taxonomy" id="913774"/>
    <lineage>
        <taxon>Eukaryota</taxon>
        <taxon>Fungi</taxon>
        <taxon>Dikarya</taxon>
        <taxon>Ascomycota</taxon>
        <taxon>Pezizomycotina</taxon>
        <taxon>Leotiomycetes</taxon>
        <taxon>Leotiomycetes incertae sedis</taxon>
        <taxon>Myxotrichaceae</taxon>
        <taxon>Oidiodendron</taxon>
    </lineage>
</organism>
<protein>
    <submittedName>
        <fullName evidence="1">Uncharacterized protein</fullName>
    </submittedName>
</protein>